<evidence type="ECO:0000256" key="6">
    <source>
        <dbReference type="PROSITE-ProRule" id="PRU01220"/>
    </source>
</evidence>
<evidence type="ECO:0000256" key="1">
    <source>
        <dbReference type="ARBA" id="ARBA00004906"/>
    </source>
</evidence>
<feature type="region of interest" description="Disordered" evidence="7">
    <location>
        <begin position="87"/>
        <end position="123"/>
    </location>
</feature>
<dbReference type="GO" id="GO:0005737">
    <property type="term" value="C:cytoplasm"/>
    <property type="evidence" value="ECO:0007669"/>
    <property type="project" value="TreeGrafter"/>
</dbReference>
<feature type="region of interest" description="Disordered" evidence="7">
    <location>
        <begin position="180"/>
        <end position="199"/>
    </location>
</feature>
<feature type="compositionally biased region" description="Basic and acidic residues" evidence="7">
    <location>
        <begin position="1344"/>
        <end position="1357"/>
    </location>
</feature>
<dbReference type="PANTHER" id="PTHR46583">
    <property type="entry name" value="REGULATOR OF G-PROTEIN SIGNALING 22"/>
    <property type="match status" value="1"/>
</dbReference>
<dbReference type="Gene3D" id="1.20.1280.50">
    <property type="match status" value="1"/>
</dbReference>
<dbReference type="SMART" id="SM00315">
    <property type="entry name" value="RGS"/>
    <property type="match status" value="2"/>
</dbReference>
<feature type="compositionally biased region" description="Basic and acidic residues" evidence="7">
    <location>
        <begin position="44"/>
        <end position="62"/>
    </location>
</feature>
<evidence type="ECO:0000256" key="7">
    <source>
        <dbReference type="SAM" id="MobiDB-lite"/>
    </source>
</evidence>
<keyword evidence="3 6" id="KW-0863">Zinc-finger</keyword>
<proteinExistence type="predicted"/>
<feature type="domain" description="RGS" evidence="8">
    <location>
        <begin position="1214"/>
        <end position="1282"/>
    </location>
</feature>
<keyword evidence="4" id="KW-0833">Ubl conjugation pathway</keyword>
<dbReference type="PANTHER" id="PTHR46583:SF1">
    <property type="entry name" value="REGULATOR OF G-PROTEIN SIGNALING 22"/>
    <property type="match status" value="1"/>
</dbReference>
<dbReference type="PROSITE" id="PS50132">
    <property type="entry name" value="RGS"/>
    <property type="match status" value="3"/>
</dbReference>
<dbReference type="Pfam" id="PF00615">
    <property type="entry name" value="RGS"/>
    <property type="match status" value="2"/>
</dbReference>
<accession>A0AA88Q244</accession>
<evidence type="ECO:0000259" key="8">
    <source>
        <dbReference type="PROSITE" id="PS50132"/>
    </source>
</evidence>
<evidence type="ECO:0008006" key="12">
    <source>
        <dbReference type="Google" id="ProtNLM"/>
    </source>
</evidence>
<organism evidence="10 11">
    <name type="scientific">Cirrhinus molitorella</name>
    <name type="common">mud carp</name>
    <dbReference type="NCBI Taxonomy" id="172907"/>
    <lineage>
        <taxon>Eukaryota</taxon>
        <taxon>Metazoa</taxon>
        <taxon>Chordata</taxon>
        <taxon>Craniata</taxon>
        <taxon>Vertebrata</taxon>
        <taxon>Euteleostomi</taxon>
        <taxon>Actinopterygii</taxon>
        <taxon>Neopterygii</taxon>
        <taxon>Teleostei</taxon>
        <taxon>Ostariophysi</taxon>
        <taxon>Cypriniformes</taxon>
        <taxon>Cyprinidae</taxon>
        <taxon>Labeoninae</taxon>
        <taxon>Labeonini</taxon>
        <taxon>Cirrhinus</taxon>
    </lineage>
</organism>
<sequence length="1446" mass="164417">MMEGTQVKFDHLQSRTDRLYTPRRDRRPNGSKESREPGSSVPLHRKDQSWSRDSINEPKREPAVPLAWCETPRLIKKDPSLRRRLLVSRSSSDGNKSVSATPGDISRVHHESFDSPDVSPTGPLSYSTLKADDFFSCRKRRLLFSQAVTSTLDTGRSGVHMSPAAFQNQAVEPDLDESIIAGLPSSPQTGDFTPLSGDAFRSPLRAEKHVPDTSPLTPASEDSGFSSLGLDKSHDSSVDHDGSFQELVLSTSSSKDKRRSRLDRQRRLSTLREGGSQSEDGPRDRQTGCGELRGKDDVFLDGTPLSAATLKMRDLSLTPALQAVHAISRRGARALQQQTSLEDLLRVSEEDGPVGTSLPLSGLIGRKMGLDKVDVISELRMRNLRHVLAVIMSLLSAADLYRFGQVSEDWNDVISEDKRTAHRRRSHIRELKIALEGDRPAHVPDADTRSALACRSVLGSVQAQARTPHTHQPCTPTQSNERHCSSKRMQFLQVAKTLFSDEYLKPCPRCQHPARCHALRGEGLCSWSDCLFRFCTACSSAFHGSKDCAHLSAKRRSKRDEQSLSSDQTFTEFFNDFLLLPVFSVAVRFDGISAGFELLDHTSVHLSRRIRAALHEIRSRTLSDPSWIPAEPVQDNSYTVTCLDREQTIQWLKRERLMFFLQSDCYFEFRLAKCLCQLSGPVCGTANGRTDLFILNIKIFYNCFCCILDQRNAGLRSLVGGPGENILHLWMDIERLNTLSSKTKSRYLEWMKGQYVISSSAEALGEQLLSRLGLNSTTCWREERLRDVQPCLSEILLLYWGHRFHLFPSNQWQICEQVLSSSVCTELCISYLPLCTSASVCADTEAQPVCVCSDMRVELDSSEIQTLLEVLHTESRSGFVFTHFCQNSGQQLWENAVYFCSELLQYHQLFSQSSFDPYRAQRMAQLLYASYLSSGAQMSVGLNEEDRRDVLQRLSPPFEDLFDRAEEHALSVLLEPWTLLSERLRDPLHTVAQWQEVRYAEAELFQTLQTLYAHTQSRPQQQERRTAPAEGSRAPDLWAKVPREYRGLRLDSLLRNRMELQHFLSFLEENSASLELQCWLDVEQLKKSDGALQDERNTRIKDKYLSSNFLFGPGSPATEEQRMRLLQMCGGWQRLQCESVSLSVLAELQSLLHNRLETRWLPLFLSSSQFITRQQQKVTDVECEQRPVVRQRRRRHMWKQMSGGLMSSSQESVSLRRALSNPVTRLQFQKFLSVRDDLLENDLLFWLEVQRYKDLCHSRCDDVSLQRKVSIIISCFISSSVPPALQIHVPPEAAQRLVSQQRALGPYVFRETQACVFDELLKHWPDFVALRSAVGEDELQRVLDRERRSRPTEEQDHSGFLQEDDEAHSAADEEQSCRTDGTRLSTYKLVCGIILCSIISSVSDLLVLRQTHGSTGTPENTRQQRSRDIFIIIILIIHDRSTRTRM</sequence>
<dbReference type="PROSITE" id="PS51872">
    <property type="entry name" value="ZF_ZBR"/>
    <property type="match status" value="1"/>
</dbReference>
<dbReference type="EMBL" id="JAUYZG010000007">
    <property type="protein sequence ID" value="KAK2903721.1"/>
    <property type="molecule type" value="Genomic_DNA"/>
</dbReference>
<dbReference type="Proteomes" id="UP001187343">
    <property type="component" value="Unassembled WGS sequence"/>
</dbReference>
<dbReference type="GO" id="GO:0005634">
    <property type="term" value="C:nucleus"/>
    <property type="evidence" value="ECO:0007669"/>
    <property type="project" value="TreeGrafter"/>
</dbReference>
<dbReference type="Gene3D" id="2.20.25.20">
    <property type="match status" value="1"/>
</dbReference>
<feature type="domain" description="RGS" evidence="8">
    <location>
        <begin position="867"/>
        <end position="973"/>
    </location>
</feature>
<name>A0AA88Q244_9TELE</name>
<dbReference type="InterPro" id="IPR016137">
    <property type="entry name" value="RGS"/>
</dbReference>
<evidence type="ECO:0000256" key="5">
    <source>
        <dbReference type="ARBA" id="ARBA00022833"/>
    </source>
</evidence>
<dbReference type="CDD" id="cd20365">
    <property type="entry name" value="BRcat_RBR_FBXO43"/>
    <property type="match status" value="1"/>
</dbReference>
<comment type="pathway">
    <text evidence="1">Protein modification; protein ubiquitination.</text>
</comment>
<evidence type="ECO:0000256" key="4">
    <source>
        <dbReference type="ARBA" id="ARBA00022786"/>
    </source>
</evidence>
<dbReference type="GO" id="GO:0008270">
    <property type="term" value="F:zinc ion binding"/>
    <property type="evidence" value="ECO:0007669"/>
    <property type="project" value="UniProtKB-KW"/>
</dbReference>
<dbReference type="InterPro" id="IPR044926">
    <property type="entry name" value="RGS_subdomain_2"/>
</dbReference>
<dbReference type="InterPro" id="IPR036305">
    <property type="entry name" value="RGS_sf"/>
</dbReference>
<feature type="compositionally biased region" description="Basic and acidic residues" evidence="7">
    <location>
        <begin position="8"/>
        <end position="36"/>
    </location>
</feature>
<dbReference type="SUPFAM" id="SSF48097">
    <property type="entry name" value="Regulator of G-protein signaling, RGS"/>
    <property type="match status" value="3"/>
</dbReference>
<evidence type="ECO:0000313" key="11">
    <source>
        <dbReference type="Proteomes" id="UP001187343"/>
    </source>
</evidence>
<feature type="region of interest" description="Disordered" evidence="7">
    <location>
        <begin position="208"/>
        <end position="295"/>
    </location>
</feature>
<protein>
    <recommendedName>
        <fullName evidence="12">Regulator of G-protein signaling 22</fullName>
    </recommendedName>
</protein>
<dbReference type="InterPro" id="IPR042651">
    <property type="entry name" value="Rgs22"/>
</dbReference>
<keyword evidence="5" id="KW-0862">Zinc</keyword>
<evidence type="ECO:0000256" key="2">
    <source>
        <dbReference type="ARBA" id="ARBA00022723"/>
    </source>
</evidence>
<feature type="compositionally biased region" description="Basic and acidic residues" evidence="7">
    <location>
        <begin position="231"/>
        <end position="243"/>
    </location>
</feature>
<evidence type="ECO:0000313" key="10">
    <source>
        <dbReference type="EMBL" id="KAK2903721.1"/>
    </source>
</evidence>
<reference evidence="10" key="1">
    <citation type="submission" date="2023-08" db="EMBL/GenBank/DDBJ databases">
        <title>Chromosome-level Genome Assembly of mud carp (Cirrhinus molitorella).</title>
        <authorList>
            <person name="Liu H."/>
        </authorList>
    </citation>
    <scope>NUCLEOTIDE SEQUENCE</scope>
    <source>
        <strain evidence="10">Prfri</strain>
        <tissue evidence="10">Muscle</tissue>
    </source>
</reference>
<keyword evidence="2" id="KW-0479">Metal-binding</keyword>
<feature type="region of interest" description="Disordered" evidence="7">
    <location>
        <begin position="1344"/>
        <end position="1377"/>
    </location>
</feature>
<dbReference type="FunFam" id="2.20.25.20:FF:000006">
    <property type="entry name" value="F-box only protein 5"/>
    <property type="match status" value="1"/>
</dbReference>
<dbReference type="SUPFAM" id="SSF81383">
    <property type="entry name" value="F-box domain"/>
    <property type="match status" value="1"/>
</dbReference>
<dbReference type="InterPro" id="IPR036047">
    <property type="entry name" value="F-box-like_dom_sf"/>
</dbReference>
<evidence type="ECO:0000256" key="3">
    <source>
        <dbReference type="ARBA" id="ARBA00022771"/>
    </source>
</evidence>
<feature type="compositionally biased region" description="Basic and acidic residues" evidence="7">
    <location>
        <begin position="1367"/>
        <end position="1377"/>
    </location>
</feature>
<dbReference type="GO" id="GO:0001965">
    <property type="term" value="F:G-protein alpha-subunit binding"/>
    <property type="evidence" value="ECO:0007669"/>
    <property type="project" value="InterPro"/>
</dbReference>
<evidence type="ECO:0000259" key="9">
    <source>
        <dbReference type="PROSITE" id="PS51872"/>
    </source>
</evidence>
<dbReference type="InterPro" id="IPR044064">
    <property type="entry name" value="ZF_ZBR"/>
</dbReference>
<feature type="compositionally biased region" description="Basic and acidic residues" evidence="7">
    <location>
        <begin position="280"/>
        <end position="295"/>
    </location>
</feature>
<feature type="domain" description="RGS" evidence="8">
    <location>
        <begin position="1049"/>
        <end position="1110"/>
    </location>
</feature>
<dbReference type="GO" id="GO:0009966">
    <property type="term" value="P:regulation of signal transduction"/>
    <property type="evidence" value="ECO:0007669"/>
    <property type="project" value="InterPro"/>
</dbReference>
<dbReference type="Gene3D" id="1.10.167.10">
    <property type="entry name" value="Regulator of G-protein Signalling 4, domain 2"/>
    <property type="match status" value="3"/>
</dbReference>
<comment type="caution">
    <text evidence="10">The sequence shown here is derived from an EMBL/GenBank/DDBJ whole genome shotgun (WGS) entry which is preliminary data.</text>
</comment>
<gene>
    <name evidence="10" type="ORF">Q8A67_008434</name>
</gene>
<feature type="region of interest" description="Disordered" evidence="7">
    <location>
        <begin position="1"/>
        <end position="62"/>
    </location>
</feature>
<keyword evidence="11" id="KW-1185">Reference proteome</keyword>
<feature type="domain" description="ZBR-type" evidence="9">
    <location>
        <begin position="503"/>
        <end position="551"/>
    </location>
</feature>